<sequence>MFYQIATTMTAHQITATRSTRTEWSTLARAKNYMETSHEYAKLAIVMGCNGTFWVMTIRLASILVAAGYEHAK</sequence>
<keyword evidence="1" id="KW-0812">Transmembrane</keyword>
<evidence type="ECO:0000256" key="1">
    <source>
        <dbReference type="SAM" id="Phobius"/>
    </source>
</evidence>
<keyword evidence="1" id="KW-1133">Transmembrane helix</keyword>
<protein>
    <submittedName>
        <fullName evidence="2">Uncharacterized protein</fullName>
    </submittedName>
</protein>
<accession>A0ABX0QT98</accession>
<dbReference type="RefSeq" id="WP_166694285.1">
    <property type="nucleotide sequence ID" value="NZ_WAEL01000015.1"/>
</dbReference>
<dbReference type="EMBL" id="WAEL01000015">
    <property type="protein sequence ID" value="NID13773.1"/>
    <property type="molecule type" value="Genomic_DNA"/>
</dbReference>
<feature type="transmembrane region" description="Helical" evidence="1">
    <location>
        <begin position="43"/>
        <end position="69"/>
    </location>
</feature>
<name>A0ABX0QT98_9BACT</name>
<reference evidence="3" key="2">
    <citation type="submission" date="2023-07" db="EMBL/GenBank/DDBJ databases">
        <authorList>
            <person name="Jung D.-H."/>
        </authorList>
    </citation>
    <scope>NUCLEOTIDE SEQUENCE [LARGE SCALE GENOMIC DNA]</scope>
    <source>
        <strain evidence="3">JA-25</strain>
    </source>
</reference>
<gene>
    <name evidence="2" type="ORF">F7231_26630</name>
</gene>
<organism evidence="2 3">
    <name type="scientific">Fibrivirga algicola</name>
    <dbReference type="NCBI Taxonomy" id="2950420"/>
    <lineage>
        <taxon>Bacteria</taxon>
        <taxon>Pseudomonadati</taxon>
        <taxon>Bacteroidota</taxon>
        <taxon>Cytophagia</taxon>
        <taxon>Cytophagales</taxon>
        <taxon>Spirosomataceae</taxon>
        <taxon>Fibrivirga</taxon>
    </lineage>
</organism>
<evidence type="ECO:0000313" key="3">
    <source>
        <dbReference type="Proteomes" id="UP000606008"/>
    </source>
</evidence>
<comment type="caution">
    <text evidence="2">The sequence shown here is derived from an EMBL/GenBank/DDBJ whole genome shotgun (WGS) entry which is preliminary data.</text>
</comment>
<dbReference type="Proteomes" id="UP000606008">
    <property type="component" value="Unassembled WGS sequence"/>
</dbReference>
<proteinExistence type="predicted"/>
<evidence type="ECO:0000313" key="2">
    <source>
        <dbReference type="EMBL" id="NID13773.1"/>
    </source>
</evidence>
<keyword evidence="3" id="KW-1185">Reference proteome</keyword>
<keyword evidence="1" id="KW-0472">Membrane</keyword>
<reference evidence="3" key="1">
    <citation type="submission" date="2019-09" db="EMBL/GenBank/DDBJ databases">
        <authorList>
            <person name="Jung D.-H."/>
        </authorList>
    </citation>
    <scope>NUCLEOTIDE SEQUENCE [LARGE SCALE GENOMIC DNA]</scope>
    <source>
        <strain evidence="3">JA-25</strain>
    </source>
</reference>